<evidence type="ECO:0000256" key="1">
    <source>
        <dbReference type="ARBA" id="ARBA00010403"/>
    </source>
</evidence>
<dbReference type="GeneID" id="70232515"/>
<feature type="domain" description="Hydantoinase B/oxoprolinase" evidence="3">
    <location>
        <begin position="744"/>
        <end position="1276"/>
    </location>
</feature>
<dbReference type="GO" id="GO:0006749">
    <property type="term" value="P:glutathione metabolic process"/>
    <property type="evidence" value="ECO:0007669"/>
    <property type="project" value="TreeGrafter"/>
</dbReference>
<evidence type="ECO:0000259" key="4">
    <source>
        <dbReference type="Pfam" id="PF05378"/>
    </source>
</evidence>
<feature type="domain" description="Hydantoinase/oxoprolinase N-terminal" evidence="4">
    <location>
        <begin position="6"/>
        <end position="220"/>
    </location>
</feature>
<gene>
    <name evidence="5" type="ORF">OGAPHI_000547</name>
</gene>
<name>A0A9P8PHG2_9ASCO</name>
<sequence length="1313" mass="143276">MISNVKVAIDRGGTFTDVIAVIPGQEDFVFKLLSVDPDNYKDANVEAIRRVLEHLSGESIPKDSLLDTSSISSIRLGTTVATNALLERKGARCALLTTIGFKDILRIGDQTRPDLFAMRIRKPEVLYEDVIEIKERVTAPDYEEDPDQVKFDHLVGTDKDYVSGVTGQTYQILQPLDLEDARAQLETLKAKGIMSLGICLVHGYDYTDHEIRLKKLALEMGFEFVATSHELLPMIKAIPRAQSVAVEAYLTPIIKEYIASFLQGFKPGFEKTTRVEFMQSDGGLVPYTDFTGLRALLSGPAGGVVGEAQTCYDPTEGTPIVGFDMGGTSTDVSRYDGGYEFVFHSITAGIHVAAPQLDINTVAAGGGSILEYVNGVFKVGPESASSHPGPACYRKGGPLTITDANLYVGRILPEFFPHIFGPNEDQPLDYDIVDQKFKQLTEIINAENKDSQKTPHEVALGFLEVANHNMAKPIRALTESRGHNVAKHNLASFGGAGGQNCVDVARILNMKKVIIHKYSSVLSAYGIGMADVVKEKLEPHDDVYCDAVRDKLLLRCSQIQADLTASLVKQGVDPKTVESKFYFNLGYRGSDTKLMIEQSEIDFLDAFVKRHEREFSFVDPSKSVIVHDIRVRTTGSTSKIPQKSPFDREGVVETEVADSLKLKTSPVYFSENSHGVAHETRIFRIPDLALGQTVQGPAILLDATQTICVNPNSRALNLEKHIVIDLGEESKLSAVASSKTLSVDPILLAVFQNRFMAIAEDMGTTLQKISVSANIKERMDFSCALFDADGNLTANAPHVPVHLGSMSHCIRYAKKYWGKNIRPGDVLASNHPQAGGTHLPDITLISPVFIDDKIRFFTASRAHHAEIGGSAPGSCAADATELYQEGAQFLHWKIVENSKFDYDGVQRYFVEEPAKYPGCSGSRNVNDNLSDLKAQIAANLKGVHLLEDLFAEYGTEVVLFYMTNVRKTAATAVRNFFRKTAEKLHDQLPLRATEIMDDGSIINVTIDIDGEKGEAFYDFTGTSEEAYSPCNAPIAITHACIIYSLRLMLEQDIPLNEGCLEPVKMFIPEGSILNPSEFAAVAAANSTTSQRLNDCLLKAFGLCAASTGSNNTIGFGKGGKNHETGEIKPGFAMVETIGGGSGASEGYHGWSGVHCHMTNTKITDPEIFEKRYPVVLHEFSIRKNSGGKGKWNGGDGLIRTIEFTTDLSCTLRTQRRNSGPYGVHGGQAAKLGKNLLGKIQEGKFRWIHMPAFAQFQLHKGEFVSIVTPGGGGYGAPTETESVPAYVRPVEQTVFKPIAGGSLALKTELGNTSQ</sequence>
<dbReference type="GO" id="GO:0005829">
    <property type="term" value="C:cytosol"/>
    <property type="evidence" value="ECO:0007669"/>
    <property type="project" value="TreeGrafter"/>
</dbReference>
<comment type="similarity">
    <text evidence="1">Belongs to the oxoprolinase family.</text>
</comment>
<keyword evidence="6" id="KW-1185">Reference proteome</keyword>
<evidence type="ECO:0000259" key="3">
    <source>
        <dbReference type="Pfam" id="PF02538"/>
    </source>
</evidence>
<accession>A0A9P8PHG2</accession>
<comment type="caution">
    <text evidence="5">The sequence shown here is derived from an EMBL/GenBank/DDBJ whole genome shotgun (WGS) entry which is preliminary data.</text>
</comment>
<dbReference type="InterPro" id="IPR003692">
    <property type="entry name" value="Hydantoinase_B"/>
</dbReference>
<dbReference type="PANTHER" id="PTHR11365">
    <property type="entry name" value="5-OXOPROLINASE RELATED"/>
    <property type="match status" value="1"/>
</dbReference>
<reference evidence="5" key="1">
    <citation type="journal article" date="2021" name="Open Biol.">
        <title>Shared evolutionary footprints suggest mitochondrial oxidative damage underlies multiple complex I losses in fungi.</title>
        <authorList>
            <person name="Schikora-Tamarit M.A."/>
            <person name="Marcet-Houben M."/>
            <person name="Nosek J."/>
            <person name="Gabaldon T."/>
        </authorList>
    </citation>
    <scope>NUCLEOTIDE SEQUENCE</scope>
    <source>
        <strain evidence="5">CBS6075</strain>
    </source>
</reference>
<organism evidence="5 6">
    <name type="scientific">Ogataea philodendri</name>
    <dbReference type="NCBI Taxonomy" id="1378263"/>
    <lineage>
        <taxon>Eukaryota</taxon>
        <taxon>Fungi</taxon>
        <taxon>Dikarya</taxon>
        <taxon>Ascomycota</taxon>
        <taxon>Saccharomycotina</taxon>
        <taxon>Pichiomycetes</taxon>
        <taxon>Pichiales</taxon>
        <taxon>Pichiaceae</taxon>
        <taxon>Ogataea</taxon>
    </lineage>
</organism>
<dbReference type="RefSeq" id="XP_046064623.1">
    <property type="nucleotide sequence ID" value="XM_046206677.1"/>
</dbReference>
<dbReference type="Pfam" id="PF01968">
    <property type="entry name" value="Hydantoinase_A"/>
    <property type="match status" value="1"/>
</dbReference>
<dbReference type="EMBL" id="JAEUBE010000070">
    <property type="protein sequence ID" value="KAH3671324.1"/>
    <property type="molecule type" value="Genomic_DNA"/>
</dbReference>
<dbReference type="OrthoDB" id="3643at2759"/>
<evidence type="ECO:0000313" key="5">
    <source>
        <dbReference type="EMBL" id="KAH3671324.1"/>
    </source>
</evidence>
<evidence type="ECO:0008006" key="7">
    <source>
        <dbReference type="Google" id="ProtNLM"/>
    </source>
</evidence>
<reference evidence="5" key="2">
    <citation type="submission" date="2021-01" db="EMBL/GenBank/DDBJ databases">
        <authorList>
            <person name="Schikora-Tamarit M.A."/>
        </authorList>
    </citation>
    <scope>NUCLEOTIDE SEQUENCE</scope>
    <source>
        <strain evidence="5">CBS6075</strain>
    </source>
</reference>
<dbReference type="InterPro" id="IPR008040">
    <property type="entry name" value="Hydant_A_N"/>
</dbReference>
<dbReference type="Pfam" id="PF02538">
    <property type="entry name" value="Hydantoinase_B"/>
    <property type="match status" value="1"/>
</dbReference>
<dbReference type="InterPro" id="IPR045079">
    <property type="entry name" value="Oxoprolinase-like"/>
</dbReference>
<dbReference type="Proteomes" id="UP000769157">
    <property type="component" value="Unassembled WGS sequence"/>
</dbReference>
<evidence type="ECO:0000259" key="2">
    <source>
        <dbReference type="Pfam" id="PF01968"/>
    </source>
</evidence>
<protein>
    <recommendedName>
        <fullName evidence="7">5-oxoprolinase</fullName>
    </recommendedName>
</protein>
<dbReference type="InterPro" id="IPR002821">
    <property type="entry name" value="Hydantoinase_A"/>
</dbReference>
<dbReference type="PANTHER" id="PTHR11365:SF2">
    <property type="entry name" value="5-OXOPROLINASE"/>
    <property type="match status" value="1"/>
</dbReference>
<proteinExistence type="inferred from homology"/>
<dbReference type="Pfam" id="PF05378">
    <property type="entry name" value="Hydant_A_N"/>
    <property type="match status" value="1"/>
</dbReference>
<evidence type="ECO:0000313" key="6">
    <source>
        <dbReference type="Proteomes" id="UP000769157"/>
    </source>
</evidence>
<feature type="domain" description="Hydantoinase A/oxoprolinase" evidence="2">
    <location>
        <begin position="240"/>
        <end position="535"/>
    </location>
</feature>
<dbReference type="GO" id="GO:0017168">
    <property type="term" value="F:5-oxoprolinase (ATP-hydrolyzing) activity"/>
    <property type="evidence" value="ECO:0007669"/>
    <property type="project" value="TreeGrafter"/>
</dbReference>